<dbReference type="CDD" id="cd04301">
    <property type="entry name" value="NAT_SF"/>
    <property type="match status" value="1"/>
</dbReference>
<name>M0HLH7_HALGM</name>
<organism evidence="3 4">
    <name type="scientific">Haloferax gibbonsii (strain ATCC 33959 / DSM 4427 / JCM 8863 / NBRC 102184 / NCIMB 2188 / Ma 2.38)</name>
    <dbReference type="NCBI Taxonomy" id="1227459"/>
    <lineage>
        <taxon>Archaea</taxon>
        <taxon>Methanobacteriati</taxon>
        <taxon>Methanobacteriota</taxon>
        <taxon>Stenosarchaea group</taxon>
        <taxon>Halobacteria</taxon>
        <taxon>Halobacteriales</taxon>
        <taxon>Haloferacaceae</taxon>
        <taxon>Haloferax</taxon>
    </lineage>
</organism>
<dbReference type="GO" id="GO:0016747">
    <property type="term" value="F:acyltransferase activity, transferring groups other than amino-acyl groups"/>
    <property type="evidence" value="ECO:0007669"/>
    <property type="project" value="InterPro"/>
</dbReference>
<gene>
    <name evidence="3" type="ORF">C454_06522</name>
</gene>
<protein>
    <submittedName>
        <fullName evidence="3">GNAT family acetyltransferase</fullName>
    </submittedName>
</protein>
<sequence>MDDTARADDDTAGADDDTTRSDDGVRVREGDPEELVAVMRVLDAGLLEADAGDVRDRLAAGDCLVAEASGRVVGALALDGDYIEAVATSPSRRGRGVGTALVRAAFGRRGRLVADFDGGVRPFYESLGFDIEARDGDGGEDAEAAADTGVGDDRFRGVLRDE</sequence>
<dbReference type="Pfam" id="PF13508">
    <property type="entry name" value="Acetyltransf_7"/>
    <property type="match status" value="1"/>
</dbReference>
<evidence type="ECO:0000313" key="3">
    <source>
        <dbReference type="EMBL" id="ELZ83944.1"/>
    </source>
</evidence>
<evidence type="ECO:0000313" key="4">
    <source>
        <dbReference type="Proteomes" id="UP000011571"/>
    </source>
</evidence>
<dbReference type="Gene3D" id="3.40.630.30">
    <property type="match status" value="1"/>
</dbReference>
<dbReference type="RefSeq" id="WP_004973830.1">
    <property type="nucleotide sequence ID" value="NZ_AOLJ01000011.1"/>
</dbReference>
<proteinExistence type="predicted"/>
<dbReference type="Proteomes" id="UP000011571">
    <property type="component" value="Unassembled WGS sequence"/>
</dbReference>
<feature type="compositionally biased region" description="Basic and acidic residues" evidence="1">
    <location>
        <begin position="17"/>
        <end position="29"/>
    </location>
</feature>
<evidence type="ECO:0000256" key="1">
    <source>
        <dbReference type="SAM" id="MobiDB-lite"/>
    </source>
</evidence>
<comment type="caution">
    <text evidence="3">The sequence shown here is derived from an EMBL/GenBank/DDBJ whole genome shotgun (WGS) entry which is preliminary data.</text>
</comment>
<evidence type="ECO:0000259" key="2">
    <source>
        <dbReference type="PROSITE" id="PS51186"/>
    </source>
</evidence>
<keyword evidence="4" id="KW-1185">Reference proteome</keyword>
<dbReference type="InterPro" id="IPR000182">
    <property type="entry name" value="GNAT_dom"/>
</dbReference>
<dbReference type="AlphaFoldDB" id="M0HLH7"/>
<dbReference type="SUPFAM" id="SSF55729">
    <property type="entry name" value="Acyl-CoA N-acyltransferases (Nat)"/>
    <property type="match status" value="1"/>
</dbReference>
<dbReference type="PROSITE" id="PS51186">
    <property type="entry name" value="GNAT"/>
    <property type="match status" value="1"/>
</dbReference>
<dbReference type="InterPro" id="IPR016181">
    <property type="entry name" value="Acyl_CoA_acyltransferase"/>
</dbReference>
<feature type="region of interest" description="Disordered" evidence="1">
    <location>
        <begin position="1"/>
        <end position="29"/>
    </location>
</feature>
<accession>M0HLH7</accession>
<feature type="domain" description="N-acetyltransferase" evidence="2">
    <location>
        <begin position="25"/>
        <end position="150"/>
    </location>
</feature>
<reference evidence="3 4" key="1">
    <citation type="journal article" date="2014" name="PLoS Genet.">
        <title>Phylogenetically driven sequencing of extremely halophilic archaea reveals strategies for static and dynamic osmo-response.</title>
        <authorList>
            <person name="Becker E.A."/>
            <person name="Seitzer P.M."/>
            <person name="Tritt A."/>
            <person name="Larsen D."/>
            <person name="Krusor M."/>
            <person name="Yao A.I."/>
            <person name="Wu D."/>
            <person name="Madern D."/>
            <person name="Eisen J.A."/>
            <person name="Darling A.E."/>
            <person name="Facciotti M.T."/>
        </authorList>
    </citation>
    <scope>NUCLEOTIDE SEQUENCE [LARGE SCALE GENOMIC DNA]</scope>
    <source>
        <strain evidence="4">ATCC 33959 / DSM 4427 / JCM 8863 / NBRC 102184 / NCIMB 2188 / Ma 2.38</strain>
    </source>
</reference>
<dbReference type="PATRIC" id="fig|1227459.3.peg.1255"/>
<dbReference type="EMBL" id="AOLJ01000011">
    <property type="protein sequence ID" value="ELZ83944.1"/>
    <property type="molecule type" value="Genomic_DNA"/>
</dbReference>